<evidence type="ECO:0000313" key="2">
    <source>
        <dbReference type="Proteomes" id="UP000236732"/>
    </source>
</evidence>
<proteinExistence type="predicted"/>
<protein>
    <submittedName>
        <fullName evidence="1">Uncharacterized protein</fullName>
    </submittedName>
</protein>
<sequence>MQDAQRLHPPGGDGRVQFHVVVAEAARRRLPAYGAESVHMGSIAACSAPGRQPACRFPVRATPKALCKTILDVYGDPHPGTLDDLVRSVRDSIRDHNTTALHPDSLAAHKILENP</sequence>
<evidence type="ECO:0000313" key="1">
    <source>
        <dbReference type="EMBL" id="SEG99737.1"/>
    </source>
</evidence>
<gene>
    <name evidence="1" type="ORF">SAMN05444920_11413</name>
</gene>
<dbReference type="AlphaFoldDB" id="A0A1H6EPH0"/>
<dbReference type="EMBL" id="FNVT01000014">
    <property type="protein sequence ID" value="SEG99737.1"/>
    <property type="molecule type" value="Genomic_DNA"/>
</dbReference>
<accession>A0A1H6EPH0</accession>
<name>A0A1H6EPH0_9ACTN</name>
<reference evidence="1 2" key="1">
    <citation type="submission" date="2016-10" db="EMBL/GenBank/DDBJ databases">
        <authorList>
            <person name="de Groot N.N."/>
        </authorList>
    </citation>
    <scope>NUCLEOTIDE SEQUENCE [LARGE SCALE GENOMIC DNA]</scope>
    <source>
        <strain evidence="1 2">CGMCC 4.7037</strain>
    </source>
</reference>
<dbReference type="Proteomes" id="UP000236732">
    <property type="component" value="Unassembled WGS sequence"/>
</dbReference>
<keyword evidence="2" id="KW-1185">Reference proteome</keyword>
<organism evidence="1 2">
    <name type="scientific">Nonomuraea solani</name>
    <dbReference type="NCBI Taxonomy" id="1144553"/>
    <lineage>
        <taxon>Bacteria</taxon>
        <taxon>Bacillati</taxon>
        <taxon>Actinomycetota</taxon>
        <taxon>Actinomycetes</taxon>
        <taxon>Streptosporangiales</taxon>
        <taxon>Streptosporangiaceae</taxon>
        <taxon>Nonomuraea</taxon>
    </lineage>
</organism>